<feature type="transmembrane region" description="Helical" evidence="9">
    <location>
        <begin position="226"/>
        <end position="243"/>
    </location>
</feature>
<comment type="similarity">
    <text evidence="8">Belongs to the major facilitator superfamily. Proton-dependent oligopeptide transporter (POT/PTR) (TC 2.A.17) family.</text>
</comment>
<feature type="transmembrane region" description="Helical" evidence="9">
    <location>
        <begin position="82"/>
        <end position="99"/>
    </location>
</feature>
<evidence type="ECO:0000259" key="10">
    <source>
        <dbReference type="PROSITE" id="PS50850"/>
    </source>
</evidence>
<dbReference type="GO" id="GO:0005886">
    <property type="term" value="C:plasma membrane"/>
    <property type="evidence" value="ECO:0007669"/>
    <property type="project" value="UniProtKB-SubCell"/>
</dbReference>
<evidence type="ECO:0000256" key="1">
    <source>
        <dbReference type="ARBA" id="ARBA00004651"/>
    </source>
</evidence>
<dbReference type="GO" id="GO:1904680">
    <property type="term" value="F:peptide transmembrane transporter activity"/>
    <property type="evidence" value="ECO:0007669"/>
    <property type="project" value="InterPro"/>
</dbReference>
<gene>
    <name evidence="11" type="ORF">LEP1GSC124_2042</name>
</gene>
<evidence type="ECO:0000256" key="6">
    <source>
        <dbReference type="ARBA" id="ARBA00022989"/>
    </source>
</evidence>
<evidence type="ECO:0000256" key="5">
    <source>
        <dbReference type="ARBA" id="ARBA00022856"/>
    </source>
</evidence>
<sequence>MDVQNKDVNSHPKGLTILFFTETWERFSFYGMRALLVLFLTKVFHFSDVDANRIYGIYTGLVYLTPLLGGYLADRYLGFKKCIFLGATLMMFGHLSLAFETKPFFFLGLGLLILGVGFFKPNIATVLGRIYDEDNKTRMKDSGFTIFYMGINLGGFLGPLFCGYFSKSWGWGYGFGVAAFGVLFGILILLLGQKQIPEKVFEPGKKYHTVEGQKHSTLKKEEKQKLAVIFIFTLFVIIFWAAFEQIGSSINLFIDRHVNRNLFGYDIPTPFFQSLNPLLILIFAPIIASFWTTLAKNNWKPDTSTRFATGFFILALGFSVLTLVTLDFRPGHKISAVWLLLMVLCITVGELFTSPGGLALVTKLSPKQLGGFMMGVWLLSSFFGNILAGELAGFMKTDSFPTFFGMFAILAFVGGMILYITRKNFKTGCTERTSEIFNFL</sequence>
<feature type="transmembrane region" description="Helical" evidence="9">
    <location>
        <begin position="278"/>
        <end position="295"/>
    </location>
</feature>
<keyword evidence="3" id="KW-1003">Cell membrane</keyword>
<evidence type="ECO:0000313" key="12">
    <source>
        <dbReference type="Proteomes" id="UP000012117"/>
    </source>
</evidence>
<dbReference type="NCBIfam" id="TIGR00924">
    <property type="entry name" value="yjdL_sub1_fam"/>
    <property type="match status" value="2"/>
</dbReference>
<dbReference type="EMBL" id="AKWN02000386">
    <property type="protein sequence ID" value="EMP06115.1"/>
    <property type="molecule type" value="Genomic_DNA"/>
</dbReference>
<dbReference type="InterPro" id="IPR018456">
    <property type="entry name" value="PTR2_symporter_CS"/>
</dbReference>
<keyword evidence="2 8" id="KW-0813">Transport</keyword>
<comment type="caution">
    <text evidence="11">The sequence shown here is derived from an EMBL/GenBank/DDBJ whole genome shotgun (WGS) entry which is preliminary data.</text>
</comment>
<evidence type="ECO:0000256" key="7">
    <source>
        <dbReference type="ARBA" id="ARBA00023136"/>
    </source>
</evidence>
<dbReference type="SUPFAM" id="SSF103473">
    <property type="entry name" value="MFS general substrate transporter"/>
    <property type="match status" value="1"/>
</dbReference>
<feature type="transmembrane region" description="Helical" evidence="9">
    <location>
        <begin position="369"/>
        <end position="388"/>
    </location>
</feature>
<dbReference type="InterPro" id="IPR020846">
    <property type="entry name" value="MFS_dom"/>
</dbReference>
<dbReference type="PANTHER" id="PTHR23517:SF15">
    <property type="entry name" value="PROTON-DEPENDENT OLIGOPEPTIDE FAMILY TRANSPORT PROTEIN"/>
    <property type="match status" value="1"/>
</dbReference>
<evidence type="ECO:0000256" key="4">
    <source>
        <dbReference type="ARBA" id="ARBA00022692"/>
    </source>
</evidence>
<dbReference type="PROSITE" id="PS50850">
    <property type="entry name" value="MFS"/>
    <property type="match status" value="1"/>
</dbReference>
<dbReference type="Pfam" id="PF00854">
    <property type="entry name" value="PTR2"/>
    <property type="match status" value="2"/>
</dbReference>
<dbReference type="InterPro" id="IPR005279">
    <property type="entry name" value="Dipep/tripep_permease"/>
</dbReference>
<evidence type="ECO:0000256" key="9">
    <source>
        <dbReference type="SAM" id="Phobius"/>
    </source>
</evidence>
<feature type="transmembrane region" description="Helical" evidence="9">
    <location>
        <begin position="307"/>
        <end position="326"/>
    </location>
</feature>
<feature type="transmembrane region" description="Helical" evidence="9">
    <location>
        <begin position="144"/>
        <end position="166"/>
    </location>
</feature>
<dbReference type="Proteomes" id="UP000012117">
    <property type="component" value="Unassembled WGS sequence"/>
</dbReference>
<feature type="transmembrane region" description="Helical" evidence="9">
    <location>
        <begin position="172"/>
        <end position="191"/>
    </location>
</feature>
<feature type="transmembrane region" description="Helical" evidence="9">
    <location>
        <begin position="400"/>
        <end position="420"/>
    </location>
</feature>
<feature type="transmembrane region" description="Helical" evidence="9">
    <location>
        <begin position="53"/>
        <end position="73"/>
    </location>
</feature>
<protein>
    <submittedName>
        <fullName evidence="11">Transporter, major facilitator family protein</fullName>
    </submittedName>
</protein>
<dbReference type="InterPro" id="IPR050171">
    <property type="entry name" value="MFS_Transporters"/>
</dbReference>
<feature type="domain" description="Major facilitator superfamily (MFS) profile" evidence="10">
    <location>
        <begin position="14"/>
        <end position="426"/>
    </location>
</feature>
<dbReference type="InterPro" id="IPR000109">
    <property type="entry name" value="POT_fam"/>
</dbReference>
<dbReference type="PANTHER" id="PTHR23517">
    <property type="entry name" value="RESISTANCE PROTEIN MDTM, PUTATIVE-RELATED-RELATED"/>
    <property type="match status" value="1"/>
</dbReference>
<reference evidence="11 12" key="1">
    <citation type="submission" date="2013-01" db="EMBL/GenBank/DDBJ databases">
        <authorList>
            <person name="Harkins D.M."/>
            <person name="Durkin A.S."/>
            <person name="Brinkac L.M."/>
            <person name="Haft D.H."/>
            <person name="Selengut J.D."/>
            <person name="Sanka R."/>
            <person name="DePew J."/>
            <person name="Purushe J."/>
            <person name="Picardeau M."/>
            <person name="Werts C."/>
            <person name="Goarant C."/>
            <person name="Vinetz J.M."/>
            <person name="Sutton G.G."/>
            <person name="Nierman W.C."/>
            <person name="Fouts D.E."/>
        </authorList>
    </citation>
    <scope>NUCLEOTIDE SEQUENCE [LARGE SCALE GENOMIC DNA]</scope>
    <source>
        <strain evidence="11 12">200701872</strain>
    </source>
</reference>
<evidence type="ECO:0000256" key="3">
    <source>
        <dbReference type="ARBA" id="ARBA00022475"/>
    </source>
</evidence>
<feature type="transmembrane region" description="Helical" evidence="9">
    <location>
        <begin position="105"/>
        <end position="123"/>
    </location>
</feature>
<evidence type="ECO:0000256" key="2">
    <source>
        <dbReference type="ARBA" id="ARBA00022448"/>
    </source>
</evidence>
<evidence type="ECO:0000313" key="11">
    <source>
        <dbReference type="EMBL" id="EMP06115.1"/>
    </source>
</evidence>
<dbReference type="GO" id="GO:0006857">
    <property type="term" value="P:oligopeptide transport"/>
    <property type="evidence" value="ECO:0007669"/>
    <property type="project" value="InterPro"/>
</dbReference>
<dbReference type="InterPro" id="IPR036259">
    <property type="entry name" value="MFS_trans_sf"/>
</dbReference>
<dbReference type="CDD" id="cd17346">
    <property type="entry name" value="MFS_DtpA_like"/>
    <property type="match status" value="1"/>
</dbReference>
<feature type="transmembrane region" description="Helical" evidence="9">
    <location>
        <begin position="338"/>
        <end position="362"/>
    </location>
</feature>
<dbReference type="AlphaFoldDB" id="M6ZWI6"/>
<keyword evidence="5" id="KW-0571">Peptide transport</keyword>
<dbReference type="Gene3D" id="1.20.1250.20">
    <property type="entry name" value="MFS general substrate transporter like domains"/>
    <property type="match status" value="2"/>
</dbReference>
<comment type="subcellular location">
    <subcellularLocation>
        <location evidence="1">Cell membrane</location>
        <topology evidence="1">Multi-pass membrane protein</topology>
    </subcellularLocation>
    <subcellularLocation>
        <location evidence="8">Membrane</location>
        <topology evidence="8">Multi-pass membrane protein</topology>
    </subcellularLocation>
</comment>
<evidence type="ECO:0000256" key="8">
    <source>
        <dbReference type="RuleBase" id="RU003755"/>
    </source>
</evidence>
<accession>M6ZWI6</accession>
<name>M6ZWI6_LEPIR</name>
<dbReference type="PROSITE" id="PS01023">
    <property type="entry name" value="PTR2_2"/>
    <property type="match status" value="1"/>
</dbReference>
<proteinExistence type="inferred from homology"/>
<keyword evidence="7 9" id="KW-0472">Membrane</keyword>
<keyword evidence="5" id="KW-0653">Protein transport</keyword>
<keyword evidence="6 9" id="KW-1133">Transmembrane helix</keyword>
<keyword evidence="4 8" id="KW-0812">Transmembrane</keyword>
<organism evidence="11 12">
    <name type="scientific">Leptospira interrogans serovar Pyrogenes str. 200701872</name>
    <dbReference type="NCBI Taxonomy" id="1193029"/>
    <lineage>
        <taxon>Bacteria</taxon>
        <taxon>Pseudomonadati</taxon>
        <taxon>Spirochaetota</taxon>
        <taxon>Spirochaetia</taxon>
        <taxon>Leptospirales</taxon>
        <taxon>Leptospiraceae</taxon>
        <taxon>Leptospira</taxon>
    </lineage>
</organism>
<dbReference type="BioCyc" id="LINT1193029:G11R4-4443-MONOMER"/>